<keyword evidence="2" id="KW-0328">Glycosyltransferase</keyword>
<feature type="transmembrane region" description="Helical" evidence="4">
    <location>
        <begin position="260"/>
        <end position="281"/>
    </location>
</feature>
<keyword evidence="4" id="KW-1133">Transmembrane helix</keyword>
<feature type="transmembrane region" description="Helical" evidence="4">
    <location>
        <begin position="6"/>
        <end position="28"/>
    </location>
</feature>
<proteinExistence type="inferred from homology"/>
<keyword evidence="3 6" id="KW-0808">Transferase</keyword>
<dbReference type="RefSeq" id="WP_243451342.1">
    <property type="nucleotide sequence ID" value="NZ_BLVP01000008.1"/>
</dbReference>
<dbReference type="AlphaFoldDB" id="A0A7J0BUA2"/>
<evidence type="ECO:0000313" key="7">
    <source>
        <dbReference type="Proteomes" id="UP000503820"/>
    </source>
</evidence>
<comment type="similarity">
    <text evidence="1">Belongs to the glycosyltransferase 2 family.</text>
</comment>
<dbReference type="PANTHER" id="PTHR43630">
    <property type="entry name" value="POLY-BETA-1,6-N-ACETYL-D-GLUCOSAMINE SYNTHASE"/>
    <property type="match status" value="1"/>
</dbReference>
<dbReference type="GO" id="GO:0016757">
    <property type="term" value="F:glycosyltransferase activity"/>
    <property type="evidence" value="ECO:0007669"/>
    <property type="project" value="UniProtKB-KW"/>
</dbReference>
<dbReference type="Gene3D" id="3.90.550.10">
    <property type="entry name" value="Spore Coat Polysaccharide Biosynthesis Protein SpsA, Chain A"/>
    <property type="match status" value="1"/>
</dbReference>
<comment type="caution">
    <text evidence="6">The sequence shown here is derived from an EMBL/GenBank/DDBJ whole genome shotgun (WGS) entry which is preliminary data.</text>
</comment>
<dbReference type="PANTHER" id="PTHR43630:SF1">
    <property type="entry name" value="POLY-BETA-1,6-N-ACETYL-D-GLUCOSAMINE SYNTHASE"/>
    <property type="match status" value="1"/>
</dbReference>
<accession>A0A7J0BUA2</accession>
<dbReference type="InterPro" id="IPR001173">
    <property type="entry name" value="Glyco_trans_2-like"/>
</dbReference>
<keyword evidence="4" id="KW-0812">Transmembrane</keyword>
<dbReference type="Proteomes" id="UP000503820">
    <property type="component" value="Unassembled WGS sequence"/>
</dbReference>
<dbReference type="CDD" id="cd06439">
    <property type="entry name" value="CESA_like_1"/>
    <property type="match status" value="1"/>
</dbReference>
<keyword evidence="4" id="KW-0472">Membrane</keyword>
<evidence type="ECO:0000256" key="4">
    <source>
        <dbReference type="SAM" id="Phobius"/>
    </source>
</evidence>
<reference evidence="6 7" key="1">
    <citation type="submission" date="2020-05" db="EMBL/GenBank/DDBJ databases">
        <title>Draft genome sequence of Desulfovibrio psychrotolerans JS1T.</title>
        <authorList>
            <person name="Ueno A."/>
            <person name="Tamazawa S."/>
            <person name="Tamamura S."/>
            <person name="Murakami T."/>
            <person name="Kiyama T."/>
            <person name="Inomata H."/>
            <person name="Amano Y."/>
            <person name="Miyakawa K."/>
            <person name="Tamaki H."/>
            <person name="Naganuma T."/>
            <person name="Kaneko K."/>
        </authorList>
    </citation>
    <scope>NUCLEOTIDE SEQUENCE [LARGE SCALE GENOMIC DNA]</scope>
    <source>
        <strain evidence="6 7">JS1</strain>
    </source>
</reference>
<dbReference type="InterPro" id="IPR029044">
    <property type="entry name" value="Nucleotide-diphossugar_trans"/>
</dbReference>
<evidence type="ECO:0000256" key="2">
    <source>
        <dbReference type="ARBA" id="ARBA00022676"/>
    </source>
</evidence>
<sequence length="372" mass="41079">MMTEVLFWVCALLLVYVFAGYPAVLHLAGRVLPRRSVRQPHDSEPRVAVIVSVYNEVRVIEAKIRNFLELEYPPDRLELVVVSDGSTDGTDDVVRACSDARVRLLVQPRNMGKTVALNRAVAETDAEILLFTDANSMLDSGAVRHLVAEFADPMVGLASGTTMYTAAGGDGMYRRYEDMLKRMESRLFGIVGADGAIYAMRRALYEALDPALINDLLHPIQVVLAGRLPVQCEGAFCTEETPGTGGNEYRRQRRIMTQSWLVVLTCAGALARAGKWGFLWQVVSHKVLRWLVLPLMAAIFALNVPLAAASPLYGAVLFMQGLFYACAITFRNADNGMLKLPYLFLLMHASGVTGLVRCLRGETVVRWAPRAQ</sequence>
<evidence type="ECO:0000256" key="1">
    <source>
        <dbReference type="ARBA" id="ARBA00006739"/>
    </source>
</evidence>
<protein>
    <submittedName>
        <fullName evidence="6">Glycosyl transferase</fullName>
    </submittedName>
</protein>
<dbReference type="Pfam" id="PF00535">
    <property type="entry name" value="Glycos_transf_2"/>
    <property type="match status" value="1"/>
</dbReference>
<feature type="domain" description="Glycosyltransferase 2-like" evidence="5">
    <location>
        <begin position="49"/>
        <end position="205"/>
    </location>
</feature>
<evidence type="ECO:0000313" key="6">
    <source>
        <dbReference type="EMBL" id="GFM37296.1"/>
    </source>
</evidence>
<dbReference type="SUPFAM" id="SSF53448">
    <property type="entry name" value="Nucleotide-diphospho-sugar transferases"/>
    <property type="match status" value="1"/>
</dbReference>
<evidence type="ECO:0000259" key="5">
    <source>
        <dbReference type="Pfam" id="PF00535"/>
    </source>
</evidence>
<evidence type="ECO:0000256" key="3">
    <source>
        <dbReference type="ARBA" id="ARBA00022679"/>
    </source>
</evidence>
<dbReference type="EMBL" id="BLVP01000008">
    <property type="protein sequence ID" value="GFM37296.1"/>
    <property type="molecule type" value="Genomic_DNA"/>
</dbReference>
<gene>
    <name evidence="6" type="ORF">DSM19430T_19800</name>
</gene>
<name>A0A7J0BUA2_9BACT</name>
<keyword evidence="7" id="KW-1185">Reference proteome</keyword>
<organism evidence="6 7">
    <name type="scientific">Desulfovibrio psychrotolerans</name>
    <dbReference type="NCBI Taxonomy" id="415242"/>
    <lineage>
        <taxon>Bacteria</taxon>
        <taxon>Pseudomonadati</taxon>
        <taxon>Thermodesulfobacteriota</taxon>
        <taxon>Desulfovibrionia</taxon>
        <taxon>Desulfovibrionales</taxon>
        <taxon>Desulfovibrionaceae</taxon>
        <taxon>Desulfovibrio</taxon>
    </lineage>
</organism>